<evidence type="ECO:0000313" key="3">
    <source>
        <dbReference type="Proteomes" id="UP000705379"/>
    </source>
</evidence>
<proteinExistence type="predicted"/>
<dbReference type="AlphaFoldDB" id="A0A944CJB4"/>
<dbReference type="InterPro" id="IPR001296">
    <property type="entry name" value="Glyco_trans_1"/>
</dbReference>
<comment type="caution">
    <text evidence="2">The sequence shown here is derived from an EMBL/GenBank/DDBJ whole genome shotgun (WGS) entry which is preliminary data.</text>
</comment>
<dbReference type="RefSeq" id="WP_213218132.1">
    <property type="nucleotide sequence ID" value="NZ_QTKU01000010.1"/>
</dbReference>
<accession>A0A944CJB4</accession>
<reference evidence="2" key="1">
    <citation type="submission" date="2018-08" db="EMBL/GenBank/DDBJ databases">
        <authorList>
            <person name="Jin W."/>
            <person name="Wang H."/>
            <person name="Yang Y."/>
            <person name="Li M."/>
            <person name="Liu J."/>
        </authorList>
    </citation>
    <scope>NUCLEOTIDE SEQUENCE</scope>
    <source>
        <strain evidence="2">AESS21</strain>
    </source>
</reference>
<feature type="domain" description="Glycosyl transferase family 1" evidence="1">
    <location>
        <begin position="666"/>
        <end position="806"/>
    </location>
</feature>
<dbReference type="PANTHER" id="PTHR12526">
    <property type="entry name" value="GLYCOSYLTRANSFERASE"/>
    <property type="match status" value="1"/>
</dbReference>
<dbReference type="EMBL" id="QTKU01000010">
    <property type="protein sequence ID" value="MBS8262803.1"/>
    <property type="molecule type" value="Genomic_DNA"/>
</dbReference>
<dbReference type="Pfam" id="PF13692">
    <property type="entry name" value="Glyco_trans_1_4"/>
    <property type="match status" value="1"/>
</dbReference>
<sequence>MKKLKIGWFIQNVNILSASARYRCFYPAIALSEKSFESVFFTREGEVIKALDDLDALVVVKRIDFATLSVVSEAYRLGKPVYLDICDDILAPGYRARPGPWRLAVFCACIPYLNALVVPSPMMANRLKEYMNEYSSGAVPVKVVRDVAETNATVKSAAKFMSSHSQKGRKKSAWARILSFILVTTKLKSQPLSTKELLTTLDAEESQPAPATPAKGRKKILWFGNYGSSHSNFGIVSLLSAVPALEAINRAIPLELVVVSNSKEIFDAVIGQLGIPATYHPWSFAAMTQALRSADVALLTSGNDKFSKIKSSNRALQALAAGVPVVATSNEALAELGDCIVLDDYDAGLRRYLGPEGAEHIKSDLEKYRAIAKRYSIETTQNEWASILKADFKKTKAALEGNTLIVLTKESAKHLNSEKLNHLIETEKDADFLLDTEFLNKNSSMLHVFLEREILPSVVTSGDLVRGAPSRLETARRLILSLNRTRVSATFAKEAESRGVEILDLNTYCIMKGGPAHNETTGIPSDNAPAQKWVFVTHQNTKGWILDAICREIGSRQPDPWKVVYNPPKLPESENYFFSHYSLYLKHWRKNKTDICGKKTFIWHTHPREDSPEEIQELVTAFNEATKIIFACSEHYRLWVERGMNPDKGALILGGADPELFKHHERKGKVVGLSSAFYQRKNPDLLYALVKQRPDWEFILLGRNWEQYRKFDELRNSPNFEYVTAPYSEYPEYYSRFDILLSASKIEGGPIPLLEAMMSNVVPVSSKTGFAPDLIRHGENGYLFDIDAAPADVVKLIELALDLKTDVRATVIDYSWNNFAKQILDLSR</sequence>
<dbReference type="GO" id="GO:0016757">
    <property type="term" value="F:glycosyltransferase activity"/>
    <property type="evidence" value="ECO:0007669"/>
    <property type="project" value="InterPro"/>
</dbReference>
<organism evidence="2 3">
    <name type="scientific">Roseibium polysiphoniae</name>
    <dbReference type="NCBI Taxonomy" id="2571221"/>
    <lineage>
        <taxon>Bacteria</taxon>
        <taxon>Pseudomonadati</taxon>
        <taxon>Pseudomonadota</taxon>
        <taxon>Alphaproteobacteria</taxon>
        <taxon>Hyphomicrobiales</taxon>
        <taxon>Stappiaceae</taxon>
        <taxon>Roseibium</taxon>
    </lineage>
</organism>
<reference evidence="2" key="2">
    <citation type="journal article" date="2021" name="Microorganisms">
        <title>Bacterial Dimethylsulfoniopropionate Biosynthesis in the East China Sea.</title>
        <authorList>
            <person name="Liu J."/>
            <person name="Zhang Y."/>
            <person name="Liu J."/>
            <person name="Zhong H."/>
            <person name="Williams B.T."/>
            <person name="Zheng Y."/>
            <person name="Curson A.R.J."/>
            <person name="Sun C."/>
            <person name="Sun H."/>
            <person name="Song D."/>
            <person name="Wagner Mackenzie B."/>
            <person name="Bermejo Martinez A."/>
            <person name="Todd J.D."/>
            <person name="Zhang X.H."/>
        </authorList>
    </citation>
    <scope>NUCLEOTIDE SEQUENCE</scope>
    <source>
        <strain evidence="2">AESS21</strain>
    </source>
</reference>
<dbReference type="Gene3D" id="3.40.50.2000">
    <property type="entry name" value="Glycogen Phosphorylase B"/>
    <property type="match status" value="2"/>
</dbReference>
<gene>
    <name evidence="2" type="ORF">DYI23_21475</name>
</gene>
<protein>
    <submittedName>
        <fullName evidence="2">Glycosyltransferase</fullName>
    </submittedName>
</protein>
<dbReference type="SUPFAM" id="SSF53756">
    <property type="entry name" value="UDP-Glycosyltransferase/glycogen phosphorylase"/>
    <property type="match status" value="2"/>
</dbReference>
<dbReference type="Pfam" id="PF00534">
    <property type="entry name" value="Glycos_transf_1"/>
    <property type="match status" value="1"/>
</dbReference>
<evidence type="ECO:0000313" key="2">
    <source>
        <dbReference type="EMBL" id="MBS8262803.1"/>
    </source>
</evidence>
<dbReference type="Proteomes" id="UP000705379">
    <property type="component" value="Unassembled WGS sequence"/>
</dbReference>
<name>A0A944CJB4_9HYPH</name>
<evidence type="ECO:0000259" key="1">
    <source>
        <dbReference type="Pfam" id="PF00534"/>
    </source>
</evidence>
<dbReference type="CDD" id="cd03801">
    <property type="entry name" value="GT4_PimA-like"/>
    <property type="match status" value="1"/>
</dbReference>